<dbReference type="SUPFAM" id="SSF52266">
    <property type="entry name" value="SGNH hydrolase"/>
    <property type="match status" value="1"/>
</dbReference>
<dbReference type="RefSeq" id="WP_345235085.1">
    <property type="nucleotide sequence ID" value="NZ_BAABGZ010000013.1"/>
</dbReference>
<dbReference type="InterPro" id="IPR011050">
    <property type="entry name" value="Pectin_lyase_fold/virulence"/>
</dbReference>
<dbReference type="InterPro" id="IPR006626">
    <property type="entry name" value="PbH1"/>
</dbReference>
<proteinExistence type="inferred from homology"/>
<gene>
    <name evidence="7" type="ORF">GCM10023185_13610</name>
</gene>
<feature type="domain" description="SGNH hydrolase-type esterase" evidence="6">
    <location>
        <begin position="32"/>
        <end position="188"/>
    </location>
</feature>
<dbReference type="InterPro" id="IPR036514">
    <property type="entry name" value="SGNH_hydro_sf"/>
</dbReference>
<evidence type="ECO:0008006" key="9">
    <source>
        <dbReference type="Google" id="ProtNLM"/>
    </source>
</evidence>
<evidence type="ECO:0000256" key="1">
    <source>
        <dbReference type="ARBA" id="ARBA00008834"/>
    </source>
</evidence>
<dbReference type="SUPFAM" id="SSF51126">
    <property type="entry name" value="Pectin lyase-like"/>
    <property type="match status" value="1"/>
</dbReference>
<comment type="similarity">
    <text evidence="1 4">Belongs to the glycosyl hydrolase 28 family.</text>
</comment>
<dbReference type="Gene3D" id="2.160.20.10">
    <property type="entry name" value="Single-stranded right-handed beta-helix, Pectin lyase-like"/>
    <property type="match status" value="1"/>
</dbReference>
<dbReference type="SMART" id="SM00710">
    <property type="entry name" value="PbH1"/>
    <property type="match status" value="6"/>
</dbReference>
<dbReference type="InterPro" id="IPR024535">
    <property type="entry name" value="RHGA/B-epi-like_pectate_lyase"/>
</dbReference>
<dbReference type="InterPro" id="IPR000743">
    <property type="entry name" value="Glyco_hydro_28"/>
</dbReference>
<evidence type="ECO:0000259" key="5">
    <source>
        <dbReference type="Pfam" id="PF12708"/>
    </source>
</evidence>
<comment type="caution">
    <text evidence="7">The sequence shown here is derived from an EMBL/GenBank/DDBJ whole genome shotgun (WGS) entry which is preliminary data.</text>
</comment>
<accession>A0ABP8I8G0</accession>
<evidence type="ECO:0000313" key="8">
    <source>
        <dbReference type="Proteomes" id="UP001501153"/>
    </source>
</evidence>
<dbReference type="Proteomes" id="UP001501153">
    <property type="component" value="Unassembled WGS sequence"/>
</dbReference>
<evidence type="ECO:0000313" key="7">
    <source>
        <dbReference type="EMBL" id="GAA4353203.1"/>
    </source>
</evidence>
<keyword evidence="2 4" id="KW-0378">Hydrolase</keyword>
<keyword evidence="8" id="KW-1185">Reference proteome</keyword>
<feature type="domain" description="Rhamnogalacturonase A/B/Epimerase-like pectate lyase" evidence="5">
    <location>
        <begin position="276"/>
        <end position="375"/>
    </location>
</feature>
<keyword evidence="3 4" id="KW-0326">Glycosidase</keyword>
<dbReference type="InterPro" id="IPR012334">
    <property type="entry name" value="Pectin_lyas_fold"/>
</dbReference>
<dbReference type="Pfam" id="PF00295">
    <property type="entry name" value="Glyco_hydro_28"/>
    <property type="match status" value="1"/>
</dbReference>
<evidence type="ECO:0000259" key="6">
    <source>
        <dbReference type="Pfam" id="PF13472"/>
    </source>
</evidence>
<dbReference type="EMBL" id="BAABGZ010000013">
    <property type="protein sequence ID" value="GAA4353203.1"/>
    <property type="molecule type" value="Genomic_DNA"/>
</dbReference>
<dbReference type="InterPro" id="IPR013830">
    <property type="entry name" value="SGNH_hydro"/>
</dbReference>
<evidence type="ECO:0000256" key="4">
    <source>
        <dbReference type="RuleBase" id="RU361169"/>
    </source>
</evidence>
<evidence type="ECO:0000256" key="3">
    <source>
        <dbReference type="ARBA" id="ARBA00023295"/>
    </source>
</evidence>
<protein>
    <recommendedName>
        <fullName evidence="9">GDSL family lipase</fullName>
    </recommendedName>
</protein>
<evidence type="ECO:0000256" key="2">
    <source>
        <dbReference type="ARBA" id="ARBA00022801"/>
    </source>
</evidence>
<dbReference type="Pfam" id="PF13472">
    <property type="entry name" value="Lipase_GDSL_2"/>
    <property type="match status" value="1"/>
</dbReference>
<dbReference type="CDD" id="cd01821">
    <property type="entry name" value="Rhamnogalacturan_acetylesterase_like"/>
    <property type="match status" value="1"/>
</dbReference>
<dbReference type="InterPro" id="IPR037459">
    <property type="entry name" value="RhgT-like"/>
</dbReference>
<dbReference type="InterPro" id="IPR051801">
    <property type="entry name" value="GH28_Enzymes"/>
</dbReference>
<dbReference type="Gene3D" id="3.40.50.1110">
    <property type="entry name" value="SGNH hydrolase"/>
    <property type="match status" value="1"/>
</dbReference>
<dbReference type="PANTHER" id="PTHR31339">
    <property type="entry name" value="PECTIN LYASE-RELATED"/>
    <property type="match status" value="1"/>
</dbReference>
<name>A0ABP8I8G0_9BACT</name>
<dbReference type="PANTHER" id="PTHR31339:SF9">
    <property type="entry name" value="PLASMIN AND FIBRONECTIN-BINDING PROTEIN A"/>
    <property type="match status" value="1"/>
</dbReference>
<sequence>MKSTSALLLAALAVLLLAFRPVAEPKIQIFLVGDSTMSQKADLSKPERGWGMLFGQYFDGSVSIQNHAMNGRSTKSFLREGRWAKVLEQVKPGDWVFIQFGHNDSKVEDSVRSAPAQTIYRQLLTKYVQEAKAKGANPVLLTPVGRRYFDEAGQRKDDHGQYPAVAREVAKAQKVPLIDLHEKSWALYSQLGEAGTRPLFWSYQNGYYEANPVPPAKNDNTHFSEYGANRVAQLVAQAVQEQNLPLASRLRRLEFEGKFQHDLPVVLQPVFRKDTFNILKFGARPDGQTLNTAAIQQAIDACSQKGGTVLIPRGLWLTASIELKSNVNLHVAQGALVQFSSKLSDYHLIKTTWEGEDAIRNQAPLYGHDLENIAITGPGTFDGAGDAWRMVKKSKLNATQWQNLLASGGVLNEKKDTWYPSEQSLKGANATKPGILKPGQAANVSDYADVKDFLRPNMLSLTRCKQILLEGFTIQNSPAWTIHPLLCDNLTIRSVTAKNPWYGQNTDALDLESCRNGLVEGCTFDVGDDGICIKSGRDEQGRKRGVPTENFIIRDTKVYHAHGGFVIGSEMSGGARNLFVSNCTFMGTDVGLRFKTARGRGGVVENIHVNGVDMTDIAGEAILFDMYYAAKDPVPMAGESTAPPVMKAEPLGEGTPQFRNFRIRNVTCKGAATGILVRGLPEMAIKDIRIEDVVIESKKGLVCQEAENIELKNVALYTADTTPVLEVQNSRDITLDGIRYASGAELLLRVTGDRSKNIKLNNTDTKLAKKSLDVDQKLGKKTVTVAGR</sequence>
<dbReference type="Pfam" id="PF12708">
    <property type="entry name" value="Pect-lyase_RHGA_epim"/>
    <property type="match status" value="1"/>
</dbReference>
<organism evidence="7 8">
    <name type="scientific">Hymenobacter saemangeumensis</name>
    <dbReference type="NCBI Taxonomy" id="1084522"/>
    <lineage>
        <taxon>Bacteria</taxon>
        <taxon>Pseudomonadati</taxon>
        <taxon>Bacteroidota</taxon>
        <taxon>Cytophagia</taxon>
        <taxon>Cytophagales</taxon>
        <taxon>Hymenobacteraceae</taxon>
        <taxon>Hymenobacter</taxon>
    </lineage>
</organism>
<reference evidence="8" key="1">
    <citation type="journal article" date="2019" name="Int. J. Syst. Evol. Microbiol.">
        <title>The Global Catalogue of Microorganisms (GCM) 10K type strain sequencing project: providing services to taxonomists for standard genome sequencing and annotation.</title>
        <authorList>
            <consortium name="The Broad Institute Genomics Platform"/>
            <consortium name="The Broad Institute Genome Sequencing Center for Infectious Disease"/>
            <person name="Wu L."/>
            <person name="Ma J."/>
        </authorList>
    </citation>
    <scope>NUCLEOTIDE SEQUENCE [LARGE SCALE GENOMIC DNA]</scope>
    <source>
        <strain evidence="8">JCM 17923</strain>
    </source>
</reference>